<feature type="signal peptide" evidence="1">
    <location>
        <begin position="1"/>
        <end position="23"/>
    </location>
</feature>
<feature type="chain" id="PRO_5031506988" evidence="1">
    <location>
        <begin position="24"/>
        <end position="171"/>
    </location>
</feature>
<evidence type="ECO:0000313" key="3">
    <source>
        <dbReference type="Proteomes" id="UP000539175"/>
    </source>
</evidence>
<sequence length="171" mass="18323">MRHARLYATPLAAVLMAIAPAGAASAAAANAAADVVACKKITDHDQRLACFDKSSDGLEAEMRKAGESWFGGLFASARPDSTEASFGKREAEPTPAPELDNIKSHIVSMRPDPAGHPVFTLENGQVWRSQENARIHLKGDEVATVSHSMLGMGYQLQVGDMSYSLSVVRER</sequence>
<dbReference type="EMBL" id="JACIIZ010000003">
    <property type="protein sequence ID" value="MBB6250689.1"/>
    <property type="molecule type" value="Genomic_DNA"/>
</dbReference>
<protein>
    <submittedName>
        <fullName evidence="2">Uncharacterized protein</fullName>
    </submittedName>
</protein>
<evidence type="ECO:0000256" key="1">
    <source>
        <dbReference type="SAM" id="SignalP"/>
    </source>
</evidence>
<proteinExistence type="predicted"/>
<organism evidence="2 3">
    <name type="scientific">Nitrospirillum iridis</name>
    <dbReference type="NCBI Taxonomy" id="765888"/>
    <lineage>
        <taxon>Bacteria</taxon>
        <taxon>Pseudomonadati</taxon>
        <taxon>Pseudomonadota</taxon>
        <taxon>Alphaproteobacteria</taxon>
        <taxon>Rhodospirillales</taxon>
        <taxon>Azospirillaceae</taxon>
        <taxon>Nitrospirillum</taxon>
    </lineage>
</organism>
<dbReference type="Proteomes" id="UP000539175">
    <property type="component" value="Unassembled WGS sequence"/>
</dbReference>
<dbReference type="RefSeq" id="WP_184798524.1">
    <property type="nucleotide sequence ID" value="NZ_JACIIZ010000003.1"/>
</dbReference>
<comment type="caution">
    <text evidence="2">The sequence shown here is derived from an EMBL/GenBank/DDBJ whole genome shotgun (WGS) entry which is preliminary data.</text>
</comment>
<dbReference type="AlphaFoldDB" id="A0A7X0AY05"/>
<keyword evidence="3" id="KW-1185">Reference proteome</keyword>
<reference evidence="2 3" key="1">
    <citation type="submission" date="2020-08" db="EMBL/GenBank/DDBJ databases">
        <title>Genomic Encyclopedia of Type Strains, Phase IV (KMG-IV): sequencing the most valuable type-strain genomes for metagenomic binning, comparative biology and taxonomic classification.</title>
        <authorList>
            <person name="Goeker M."/>
        </authorList>
    </citation>
    <scope>NUCLEOTIDE SEQUENCE [LARGE SCALE GENOMIC DNA]</scope>
    <source>
        <strain evidence="2 3">DSM 22198</strain>
    </source>
</reference>
<name>A0A7X0AY05_9PROT</name>
<evidence type="ECO:0000313" key="2">
    <source>
        <dbReference type="EMBL" id="MBB6250689.1"/>
    </source>
</evidence>
<gene>
    <name evidence="2" type="ORF">FHS74_001234</name>
</gene>
<accession>A0A7X0AY05</accession>
<keyword evidence="1" id="KW-0732">Signal</keyword>